<feature type="domain" description="HTH LytTR-type" evidence="1">
    <location>
        <begin position="14"/>
        <end position="112"/>
    </location>
</feature>
<sequence length="121" mass="13885">MVILSVTKDHAGKRGLYPLPVEDILYLRFSSKYRCVVVTTAVREYYTTGTLNYWTEVINNSGFRFSLADRTASINLMKVVQVDRFSKTAFFDGDEKCMLSEKGYKTLMKEILALQLNCIFS</sequence>
<proteinExistence type="predicted"/>
<gene>
    <name evidence="2" type="ORF">PGRAT_19105</name>
</gene>
<dbReference type="GO" id="GO:0003677">
    <property type="term" value="F:DNA binding"/>
    <property type="evidence" value="ECO:0007669"/>
    <property type="project" value="InterPro"/>
</dbReference>
<evidence type="ECO:0000313" key="3">
    <source>
        <dbReference type="Proteomes" id="UP000029500"/>
    </source>
</evidence>
<dbReference type="OrthoDB" id="2664085at2"/>
<dbReference type="KEGG" id="pgm:PGRAT_19105"/>
<dbReference type="Pfam" id="PF04397">
    <property type="entry name" value="LytTR"/>
    <property type="match status" value="1"/>
</dbReference>
<dbReference type="Proteomes" id="UP000029500">
    <property type="component" value="Chromosome"/>
</dbReference>
<keyword evidence="3" id="KW-1185">Reference proteome</keyword>
<evidence type="ECO:0000313" key="2">
    <source>
        <dbReference type="EMBL" id="AIQ69510.1"/>
    </source>
</evidence>
<dbReference type="RefSeq" id="WP_025706219.1">
    <property type="nucleotide sequence ID" value="NZ_CP009287.1"/>
</dbReference>
<protein>
    <recommendedName>
        <fullName evidence="1">HTH LytTR-type domain-containing protein</fullName>
    </recommendedName>
</protein>
<dbReference type="eggNOG" id="COG3279">
    <property type="taxonomic scope" value="Bacteria"/>
</dbReference>
<dbReference type="AlphaFoldDB" id="A0A089MAX8"/>
<name>A0A089MAX8_9BACL</name>
<dbReference type="HOGENOM" id="CLU_154561_0_0_9"/>
<dbReference type="SMART" id="SM00850">
    <property type="entry name" value="LytTR"/>
    <property type="match status" value="1"/>
</dbReference>
<dbReference type="Gene3D" id="2.40.50.1020">
    <property type="entry name" value="LytTr DNA-binding domain"/>
    <property type="match status" value="1"/>
</dbReference>
<dbReference type="InterPro" id="IPR007492">
    <property type="entry name" value="LytTR_DNA-bd_dom"/>
</dbReference>
<organism evidence="2 3">
    <name type="scientific">Paenibacillus graminis</name>
    <dbReference type="NCBI Taxonomy" id="189425"/>
    <lineage>
        <taxon>Bacteria</taxon>
        <taxon>Bacillati</taxon>
        <taxon>Bacillota</taxon>
        <taxon>Bacilli</taxon>
        <taxon>Bacillales</taxon>
        <taxon>Paenibacillaceae</taxon>
        <taxon>Paenibacillus</taxon>
    </lineage>
</organism>
<dbReference type="EMBL" id="CP009287">
    <property type="protein sequence ID" value="AIQ69510.1"/>
    <property type="molecule type" value="Genomic_DNA"/>
</dbReference>
<accession>A0A089MAX8</accession>
<dbReference type="STRING" id="189425.PGRAT_19105"/>
<reference evidence="2 3" key="1">
    <citation type="submission" date="2014-08" db="EMBL/GenBank/DDBJ databases">
        <title>Comparative genomics of the Paenibacillus odorifer group.</title>
        <authorList>
            <person name="den Bakker H.C."/>
            <person name="Tsai Y.-C."/>
            <person name="Martin N."/>
            <person name="Korlach J."/>
            <person name="Wiedmann M."/>
        </authorList>
    </citation>
    <scope>NUCLEOTIDE SEQUENCE [LARGE SCALE GENOMIC DNA]</scope>
    <source>
        <strain evidence="2 3">DSM 15220</strain>
    </source>
</reference>
<evidence type="ECO:0000259" key="1">
    <source>
        <dbReference type="SMART" id="SM00850"/>
    </source>
</evidence>